<evidence type="ECO:0000313" key="10">
    <source>
        <dbReference type="EMBL" id="OOS23615.1"/>
    </source>
</evidence>
<evidence type="ECO:0000256" key="3">
    <source>
        <dbReference type="ARBA" id="ARBA00022692"/>
    </source>
</evidence>
<dbReference type="STRING" id="470453.B0680_06575"/>
<feature type="domain" description="Potassium channel" evidence="9">
    <location>
        <begin position="40"/>
        <end position="105"/>
    </location>
</feature>
<evidence type="ECO:0000256" key="2">
    <source>
        <dbReference type="ARBA" id="ARBA00022448"/>
    </source>
</evidence>
<dbReference type="GO" id="GO:0022841">
    <property type="term" value="F:potassium ion leak channel activity"/>
    <property type="evidence" value="ECO:0007669"/>
    <property type="project" value="TreeGrafter"/>
</dbReference>
<dbReference type="Proteomes" id="UP000189800">
    <property type="component" value="Unassembled WGS sequence"/>
</dbReference>
<evidence type="ECO:0000256" key="4">
    <source>
        <dbReference type="ARBA" id="ARBA00022989"/>
    </source>
</evidence>
<accession>A0A1T0CMR7</accession>
<evidence type="ECO:0000313" key="11">
    <source>
        <dbReference type="Proteomes" id="UP000189800"/>
    </source>
</evidence>
<reference evidence="10 11" key="1">
    <citation type="submission" date="2017-02" db="EMBL/GenBank/DDBJ databases">
        <title>Draft genome sequence of Moraxella pluranimalium CCUG 54913T type strain.</title>
        <authorList>
            <person name="Salva-Serra F."/>
            <person name="Engstrom-Jakobsson H."/>
            <person name="Thorell K."/>
            <person name="Jaen-Luchoro D."/>
            <person name="Gonzales-Siles L."/>
            <person name="Karlsson R."/>
            <person name="Yazdan S."/>
            <person name="Boulund F."/>
            <person name="Johnning A."/>
            <person name="Engstrand L."/>
            <person name="Kristiansson E."/>
            <person name="Moore E."/>
        </authorList>
    </citation>
    <scope>NUCLEOTIDE SEQUENCE [LARGE SCALE GENOMIC DNA]</scope>
    <source>
        <strain evidence="10 11">CCUG 54913</strain>
    </source>
</reference>
<feature type="transmembrane region" description="Helical" evidence="8">
    <location>
        <begin position="29"/>
        <end position="48"/>
    </location>
</feature>
<dbReference type="InterPro" id="IPR003280">
    <property type="entry name" value="2pore_dom_K_chnl"/>
</dbReference>
<protein>
    <recommendedName>
        <fullName evidence="9">Potassium channel domain-containing protein</fullName>
    </recommendedName>
</protein>
<dbReference type="AlphaFoldDB" id="A0A1T0CMR7"/>
<evidence type="ECO:0000256" key="1">
    <source>
        <dbReference type="ARBA" id="ARBA00004141"/>
    </source>
</evidence>
<dbReference type="SUPFAM" id="SSF81324">
    <property type="entry name" value="Voltage-gated potassium channels"/>
    <property type="match status" value="1"/>
</dbReference>
<dbReference type="GO" id="GO:0005886">
    <property type="term" value="C:plasma membrane"/>
    <property type="evidence" value="ECO:0007669"/>
    <property type="project" value="TreeGrafter"/>
</dbReference>
<keyword evidence="11" id="KW-1185">Reference proteome</keyword>
<evidence type="ECO:0000256" key="6">
    <source>
        <dbReference type="ARBA" id="ARBA00023136"/>
    </source>
</evidence>
<dbReference type="OrthoDB" id="9799090at2"/>
<dbReference type="GO" id="GO:0015271">
    <property type="term" value="F:outward rectifier potassium channel activity"/>
    <property type="evidence" value="ECO:0007669"/>
    <property type="project" value="TreeGrafter"/>
</dbReference>
<sequence length="135" mass="15296">MKQNDDTLNPVRDLMYAIRLAFANPKVKILMSLSFSQIGLATVFYHVIEKWSWVDAFYFSVITVATVDYGDFSPQTMLGKLFTVGYILVGIGLFVTATATLASQMLFVMQKSKNLSIPKIHQPNKLIKPYQFNFS</sequence>
<dbReference type="RefSeq" id="WP_078254297.1">
    <property type="nucleotide sequence ID" value="NZ_MUYU01000015.1"/>
</dbReference>
<dbReference type="EMBL" id="MUYU01000015">
    <property type="protein sequence ID" value="OOS23615.1"/>
    <property type="molecule type" value="Genomic_DNA"/>
</dbReference>
<organism evidence="10 11">
    <name type="scientific">Moraxella pluranimalium</name>
    <dbReference type="NCBI Taxonomy" id="470453"/>
    <lineage>
        <taxon>Bacteria</taxon>
        <taxon>Pseudomonadati</taxon>
        <taxon>Pseudomonadota</taxon>
        <taxon>Gammaproteobacteria</taxon>
        <taxon>Moraxellales</taxon>
        <taxon>Moraxellaceae</taxon>
        <taxon>Moraxella</taxon>
    </lineage>
</organism>
<keyword evidence="7" id="KW-0407">Ion channel</keyword>
<dbReference type="GO" id="GO:0030322">
    <property type="term" value="P:stabilization of membrane potential"/>
    <property type="evidence" value="ECO:0007669"/>
    <property type="project" value="TreeGrafter"/>
</dbReference>
<dbReference type="InterPro" id="IPR013099">
    <property type="entry name" value="K_chnl_dom"/>
</dbReference>
<evidence type="ECO:0000256" key="5">
    <source>
        <dbReference type="ARBA" id="ARBA00023065"/>
    </source>
</evidence>
<evidence type="ECO:0000256" key="7">
    <source>
        <dbReference type="ARBA" id="ARBA00023303"/>
    </source>
</evidence>
<evidence type="ECO:0000259" key="9">
    <source>
        <dbReference type="Pfam" id="PF07885"/>
    </source>
</evidence>
<comment type="caution">
    <text evidence="10">The sequence shown here is derived from an EMBL/GenBank/DDBJ whole genome shotgun (WGS) entry which is preliminary data.</text>
</comment>
<dbReference type="PANTHER" id="PTHR11003">
    <property type="entry name" value="POTASSIUM CHANNEL, SUBFAMILY K"/>
    <property type="match status" value="1"/>
</dbReference>
<dbReference type="Gene3D" id="1.10.287.70">
    <property type="match status" value="1"/>
</dbReference>
<comment type="subcellular location">
    <subcellularLocation>
        <location evidence="1">Membrane</location>
        <topology evidence="1">Multi-pass membrane protein</topology>
    </subcellularLocation>
</comment>
<keyword evidence="6 8" id="KW-0472">Membrane</keyword>
<keyword evidence="5" id="KW-0406">Ion transport</keyword>
<dbReference type="Pfam" id="PF07885">
    <property type="entry name" value="Ion_trans_2"/>
    <property type="match status" value="1"/>
</dbReference>
<keyword evidence="4 8" id="KW-1133">Transmembrane helix</keyword>
<keyword evidence="2" id="KW-0813">Transport</keyword>
<evidence type="ECO:0000256" key="8">
    <source>
        <dbReference type="SAM" id="Phobius"/>
    </source>
</evidence>
<feature type="transmembrane region" description="Helical" evidence="8">
    <location>
        <begin position="84"/>
        <end position="109"/>
    </location>
</feature>
<keyword evidence="3 8" id="KW-0812">Transmembrane</keyword>
<dbReference type="PANTHER" id="PTHR11003:SF291">
    <property type="entry name" value="IP11374P"/>
    <property type="match status" value="1"/>
</dbReference>
<proteinExistence type="predicted"/>
<name>A0A1T0CMR7_9GAMM</name>
<gene>
    <name evidence="10" type="ORF">B0680_06575</name>
</gene>